<organism evidence="4 5">
    <name type="scientific">Kaistia nematophila</name>
    <dbReference type="NCBI Taxonomy" id="2994654"/>
    <lineage>
        <taxon>Bacteria</taxon>
        <taxon>Pseudomonadati</taxon>
        <taxon>Pseudomonadota</taxon>
        <taxon>Alphaproteobacteria</taxon>
        <taxon>Hyphomicrobiales</taxon>
        <taxon>Kaistiaceae</taxon>
        <taxon>Kaistia</taxon>
    </lineage>
</organism>
<evidence type="ECO:0000313" key="5">
    <source>
        <dbReference type="Proteomes" id="UP001144805"/>
    </source>
</evidence>
<keyword evidence="1 2" id="KW-0238">DNA-binding</keyword>
<dbReference type="AlphaFoldDB" id="A0A9X3IKF3"/>
<dbReference type="GO" id="GO:0003677">
    <property type="term" value="F:DNA binding"/>
    <property type="evidence" value="ECO:0007669"/>
    <property type="project" value="UniProtKB-UniRule"/>
</dbReference>
<evidence type="ECO:0000256" key="1">
    <source>
        <dbReference type="ARBA" id="ARBA00023125"/>
    </source>
</evidence>
<evidence type="ECO:0000313" key="4">
    <source>
        <dbReference type="EMBL" id="MCX5569539.1"/>
    </source>
</evidence>
<dbReference type="PANTHER" id="PTHR30055">
    <property type="entry name" value="HTH-TYPE TRANSCRIPTIONAL REGULATOR RUTR"/>
    <property type="match status" value="1"/>
</dbReference>
<evidence type="ECO:0000256" key="2">
    <source>
        <dbReference type="PROSITE-ProRule" id="PRU00335"/>
    </source>
</evidence>
<dbReference type="SUPFAM" id="SSF46689">
    <property type="entry name" value="Homeodomain-like"/>
    <property type="match status" value="1"/>
</dbReference>
<accession>A0A9X3IKF3</accession>
<feature type="domain" description="HTH tetR-type" evidence="3">
    <location>
        <begin position="7"/>
        <end position="66"/>
    </location>
</feature>
<dbReference type="PANTHER" id="PTHR30055:SF222">
    <property type="entry name" value="REGULATORY PROTEIN"/>
    <property type="match status" value="1"/>
</dbReference>
<dbReference type="Pfam" id="PF00440">
    <property type="entry name" value="TetR_N"/>
    <property type="match status" value="1"/>
</dbReference>
<keyword evidence="5" id="KW-1185">Reference proteome</keyword>
<comment type="caution">
    <text evidence="4">The sequence shown here is derived from an EMBL/GenBank/DDBJ whole genome shotgun (WGS) entry which is preliminary data.</text>
</comment>
<dbReference type="RefSeq" id="WP_266338502.1">
    <property type="nucleotide sequence ID" value="NZ_JAPKNK010000003.1"/>
</dbReference>
<dbReference type="Proteomes" id="UP001144805">
    <property type="component" value="Unassembled WGS sequence"/>
</dbReference>
<proteinExistence type="predicted"/>
<reference evidence="4" key="1">
    <citation type="submission" date="2022-11" db="EMBL/GenBank/DDBJ databases">
        <title>Biodiversity and phylogenetic relationships of bacteria.</title>
        <authorList>
            <person name="Machado R.A.R."/>
            <person name="Bhat A."/>
            <person name="Loulou A."/>
            <person name="Kallel S."/>
        </authorList>
    </citation>
    <scope>NUCLEOTIDE SEQUENCE</scope>
    <source>
        <strain evidence="4">K-TC2</strain>
    </source>
</reference>
<dbReference type="InterPro" id="IPR009057">
    <property type="entry name" value="Homeodomain-like_sf"/>
</dbReference>
<feature type="DNA-binding region" description="H-T-H motif" evidence="2">
    <location>
        <begin position="29"/>
        <end position="48"/>
    </location>
</feature>
<sequence length="189" mass="21002">MARPLSEEKREAILTAAVDLVAAQGTGAPTAKIAKEAGFAEGTLFTYFATKDDLLNELFLEIEAELAAALLDDYPADGSPYERTRHIWSRLIDWGAANPAKRKTIRQLKVSDRVSEASRCRASGLFEEIVGRLEGNLAGHVSTEYDAAYVSAILDTLAETTLEFIMRYPDKREHYKRAGFDAFWRGIAR</sequence>
<dbReference type="Gene3D" id="1.10.357.10">
    <property type="entry name" value="Tetracycline Repressor, domain 2"/>
    <property type="match status" value="1"/>
</dbReference>
<dbReference type="InterPro" id="IPR001647">
    <property type="entry name" value="HTH_TetR"/>
</dbReference>
<evidence type="ECO:0000259" key="3">
    <source>
        <dbReference type="PROSITE" id="PS50977"/>
    </source>
</evidence>
<gene>
    <name evidence="4" type="ORF">OSH07_10085</name>
</gene>
<protein>
    <submittedName>
        <fullName evidence="4">TetR/AcrR family transcriptional regulator</fullName>
    </submittedName>
</protein>
<dbReference type="EMBL" id="JAPKNK010000003">
    <property type="protein sequence ID" value="MCX5569539.1"/>
    <property type="molecule type" value="Genomic_DNA"/>
</dbReference>
<name>A0A9X3IKF3_9HYPH</name>
<dbReference type="PROSITE" id="PS50977">
    <property type="entry name" value="HTH_TETR_2"/>
    <property type="match status" value="1"/>
</dbReference>
<dbReference type="PRINTS" id="PR00455">
    <property type="entry name" value="HTHTETR"/>
</dbReference>
<dbReference type="InterPro" id="IPR050109">
    <property type="entry name" value="HTH-type_TetR-like_transc_reg"/>
</dbReference>